<accession>A0A3L6G849</accession>
<reference evidence="1" key="1">
    <citation type="journal article" date="2018" name="Nat. Genet.">
        <title>Extensive intraspecific gene order and gene structural variations between Mo17 and other maize genomes.</title>
        <authorList>
            <person name="Sun S."/>
            <person name="Zhou Y."/>
            <person name="Chen J."/>
            <person name="Shi J."/>
            <person name="Zhao H."/>
            <person name="Zhao H."/>
            <person name="Song W."/>
            <person name="Zhang M."/>
            <person name="Cui Y."/>
            <person name="Dong X."/>
            <person name="Liu H."/>
            <person name="Ma X."/>
            <person name="Jiao Y."/>
            <person name="Wang B."/>
            <person name="Wei X."/>
            <person name="Stein J.C."/>
            <person name="Glaubitz J.C."/>
            <person name="Lu F."/>
            <person name="Yu G."/>
            <person name="Liang C."/>
            <person name="Fengler K."/>
            <person name="Li B."/>
            <person name="Rafalski A."/>
            <person name="Schnable P.S."/>
            <person name="Ware D.H."/>
            <person name="Buckler E.S."/>
            <person name="Lai J."/>
        </authorList>
    </citation>
    <scope>NUCLEOTIDE SEQUENCE [LARGE SCALE GENOMIC DNA]</scope>
    <source>
        <tissue evidence="1">Seedling</tissue>
    </source>
</reference>
<evidence type="ECO:0000313" key="1">
    <source>
        <dbReference type="EMBL" id="PWZ44438.1"/>
    </source>
</evidence>
<dbReference type="EMBL" id="NCVQ01000002">
    <property type="protein sequence ID" value="PWZ44438.1"/>
    <property type="molecule type" value="Genomic_DNA"/>
</dbReference>
<organism evidence="1">
    <name type="scientific">Zea mays</name>
    <name type="common">Maize</name>
    <dbReference type="NCBI Taxonomy" id="4577"/>
    <lineage>
        <taxon>Eukaryota</taxon>
        <taxon>Viridiplantae</taxon>
        <taxon>Streptophyta</taxon>
        <taxon>Embryophyta</taxon>
        <taxon>Tracheophyta</taxon>
        <taxon>Spermatophyta</taxon>
        <taxon>Magnoliopsida</taxon>
        <taxon>Liliopsida</taxon>
        <taxon>Poales</taxon>
        <taxon>Poaceae</taxon>
        <taxon>PACMAD clade</taxon>
        <taxon>Panicoideae</taxon>
        <taxon>Andropogonodae</taxon>
        <taxon>Andropogoneae</taxon>
        <taxon>Tripsacinae</taxon>
        <taxon>Zea</taxon>
    </lineage>
</organism>
<dbReference type="Proteomes" id="UP000251960">
    <property type="component" value="Chromosome 10"/>
</dbReference>
<sequence length="147" mass="15766">MPRDEGTPAAVMPRSALPTRAEAIPERPGVPAAFLVIQGPDLYVHPSLLDMEGERATRRAYVDASAPPYANRRSPGCSTPAMPCFSPIHHSTRCETGCRISIGTTNNQCSVLSLDFHPISRRLTTAGVDHDVKILEVVSNGSDGKCV</sequence>
<dbReference type="AlphaFoldDB" id="A0A3L6G849"/>
<protein>
    <submittedName>
        <fullName evidence="1">Chromatin assembly factor 1 subunit FAS2</fullName>
    </submittedName>
</protein>
<comment type="caution">
    <text evidence="1">The sequence shown here is derived from an EMBL/GenBank/DDBJ whole genome shotgun (WGS) entry which is preliminary data.</text>
</comment>
<gene>
    <name evidence="1" type="primary">FAS2_0</name>
    <name evidence="1" type="ORF">Zm00014a_035015</name>
</gene>
<name>A0A3L6G849_MAIZE</name>
<proteinExistence type="predicted"/>